<gene>
    <name evidence="1" type="ORF">DEJ50_07910</name>
</gene>
<dbReference type="RefSeq" id="WP_150206869.1">
    <property type="nucleotide sequence ID" value="NZ_CP029190.1"/>
</dbReference>
<sequence length="340" mass="38262">MWDNSPFPMPDGAKITGRQGDQYKVSVSIPFDVDGFFGRQCPECSMLFRVHGDDYEALPDDLRLWCVYCGHHTVHSDFLTDQQRERAMETARALGAQIVQQGFTRMLRKTRSSSRRGHVSVSFRSRPRYPRPLPEIDEERLARTRTCAGCEIRYGVFGEHRYCPSCGQLPAATIAFDALQAETARLDALASLPDEIRATLREQGVFTRSWVDTIENVVGVVEALGSSVFHEYVTDAADRLRGKGSVFQRLDDMADLFVSAGFPGVRGSLESSVWQRLLRTWAARHVFTHNDGVVDEKYLRRVPTSRSSVGQRLVISDADCREAVDDATALCRVLVDIRPQ</sequence>
<name>A0A5P2D3Q2_STRVZ</name>
<dbReference type="Proteomes" id="UP000325211">
    <property type="component" value="Chromosome"/>
</dbReference>
<accession>A0A5P2D3Q2</accession>
<proteinExistence type="predicted"/>
<reference evidence="1 2" key="1">
    <citation type="submission" date="2018-05" db="EMBL/GenBank/DDBJ databases">
        <title>Streptomyces venezuelae.</title>
        <authorList>
            <person name="Kim W."/>
            <person name="Lee N."/>
            <person name="Cho B.-K."/>
        </authorList>
    </citation>
    <scope>NUCLEOTIDE SEQUENCE [LARGE SCALE GENOMIC DNA]</scope>
    <source>
        <strain evidence="1 2">ATCC 21782</strain>
    </source>
</reference>
<dbReference type="OrthoDB" id="5502728at2"/>
<evidence type="ECO:0000313" key="2">
    <source>
        <dbReference type="Proteomes" id="UP000325211"/>
    </source>
</evidence>
<dbReference type="AlphaFoldDB" id="A0A5P2D3Q2"/>
<evidence type="ECO:0000313" key="1">
    <source>
        <dbReference type="EMBL" id="QES47749.1"/>
    </source>
</evidence>
<dbReference type="EMBL" id="CP029190">
    <property type="protein sequence ID" value="QES47749.1"/>
    <property type="molecule type" value="Genomic_DNA"/>
</dbReference>
<organism evidence="1 2">
    <name type="scientific">Streptomyces venezuelae</name>
    <dbReference type="NCBI Taxonomy" id="54571"/>
    <lineage>
        <taxon>Bacteria</taxon>
        <taxon>Bacillati</taxon>
        <taxon>Actinomycetota</taxon>
        <taxon>Actinomycetes</taxon>
        <taxon>Kitasatosporales</taxon>
        <taxon>Streptomycetaceae</taxon>
        <taxon>Streptomyces</taxon>
    </lineage>
</organism>
<protein>
    <submittedName>
        <fullName evidence="1">Uncharacterized protein</fullName>
    </submittedName>
</protein>